<keyword evidence="1" id="KW-0472">Membrane</keyword>
<dbReference type="OrthoDB" id="1132160at2"/>
<dbReference type="EMBL" id="MDGQ01000003">
    <property type="protein sequence ID" value="OEK06806.1"/>
    <property type="molecule type" value="Genomic_DNA"/>
</dbReference>
<comment type="caution">
    <text evidence="2">The sequence shown here is derived from an EMBL/GenBank/DDBJ whole genome shotgun (WGS) entry which is preliminary data.</text>
</comment>
<protein>
    <recommendedName>
        <fullName evidence="4">Rod shape-determining protein MreD</fullName>
    </recommendedName>
</protein>
<feature type="transmembrane region" description="Helical" evidence="1">
    <location>
        <begin position="109"/>
        <end position="132"/>
    </location>
</feature>
<dbReference type="RefSeq" id="WP_069834118.1">
    <property type="nucleotide sequence ID" value="NZ_MDGQ01000003.1"/>
</dbReference>
<keyword evidence="1" id="KW-0812">Transmembrane</keyword>
<evidence type="ECO:0008006" key="4">
    <source>
        <dbReference type="Google" id="ProtNLM"/>
    </source>
</evidence>
<evidence type="ECO:0000256" key="1">
    <source>
        <dbReference type="SAM" id="Phobius"/>
    </source>
</evidence>
<dbReference type="AlphaFoldDB" id="A0A1E5T629"/>
<feature type="transmembrane region" description="Helical" evidence="1">
    <location>
        <begin position="6"/>
        <end position="28"/>
    </location>
</feature>
<reference evidence="2 3" key="1">
    <citation type="submission" date="2016-08" db="EMBL/GenBank/DDBJ databases">
        <title>Draft genome of Fabibacter sp. strain SK-8.</title>
        <authorList>
            <person name="Wong S.-K."/>
            <person name="Hamasaki K."/>
            <person name="Yoshizawa S."/>
        </authorList>
    </citation>
    <scope>NUCLEOTIDE SEQUENCE [LARGE SCALE GENOMIC DNA]</scope>
    <source>
        <strain evidence="2 3">SK-8</strain>
    </source>
</reference>
<dbReference type="STRING" id="1563681.BFP71_03875"/>
<feature type="transmembrane region" description="Helical" evidence="1">
    <location>
        <begin position="138"/>
        <end position="166"/>
    </location>
</feature>
<evidence type="ECO:0000313" key="3">
    <source>
        <dbReference type="Proteomes" id="UP000095552"/>
    </source>
</evidence>
<feature type="transmembrane region" description="Helical" evidence="1">
    <location>
        <begin position="66"/>
        <end position="88"/>
    </location>
</feature>
<name>A0A1E5T629_9BACT</name>
<dbReference type="Proteomes" id="UP000095552">
    <property type="component" value="Unassembled WGS sequence"/>
</dbReference>
<accession>A0A1E5T629</accession>
<proteinExistence type="predicted"/>
<evidence type="ECO:0000313" key="2">
    <source>
        <dbReference type="EMBL" id="OEK06806.1"/>
    </source>
</evidence>
<gene>
    <name evidence="2" type="ORF">BFP71_03875</name>
</gene>
<organism evidence="2 3">
    <name type="scientific">Roseivirga misakiensis</name>
    <dbReference type="NCBI Taxonomy" id="1563681"/>
    <lineage>
        <taxon>Bacteria</taxon>
        <taxon>Pseudomonadati</taxon>
        <taxon>Bacteroidota</taxon>
        <taxon>Cytophagia</taxon>
        <taxon>Cytophagales</taxon>
        <taxon>Roseivirgaceae</taxon>
        <taxon>Roseivirga</taxon>
    </lineage>
</organism>
<feature type="transmembrane region" description="Helical" evidence="1">
    <location>
        <begin position="35"/>
        <end position="60"/>
    </location>
</feature>
<keyword evidence="3" id="KW-1185">Reference proteome</keyword>
<keyword evidence="1" id="KW-1133">Transmembrane helix</keyword>
<sequence>MNRNTIILITSFIVLIPLQILVFQNFVFFNLGFCFIYLLFLLSLPLEVSIITGMLLALVTGLTVDIFYQTLGIHAAAGVLMMFLKPYWLKLNVPRSGYEASRLPLIREYGLSWFIVYTLPLIFIYTLSVLFIEASNSSLFWLILSKALVTTLVTLLFVIVTQYIFYPKSK</sequence>